<protein>
    <submittedName>
        <fullName evidence="3">Alpha/Beta hydrolase protein</fullName>
    </submittedName>
</protein>
<dbReference type="Proteomes" id="UP000777438">
    <property type="component" value="Unassembled WGS sequence"/>
</dbReference>
<dbReference type="InterPro" id="IPR029058">
    <property type="entry name" value="AB_hydrolase_fold"/>
</dbReference>
<dbReference type="EMBL" id="JAGPYM010000002">
    <property type="protein sequence ID" value="KAH6898125.1"/>
    <property type="molecule type" value="Genomic_DNA"/>
</dbReference>
<keyword evidence="4" id="KW-1185">Reference proteome</keyword>
<evidence type="ECO:0000313" key="3">
    <source>
        <dbReference type="EMBL" id="KAH6898125.1"/>
    </source>
</evidence>
<evidence type="ECO:0000313" key="4">
    <source>
        <dbReference type="Proteomes" id="UP000777438"/>
    </source>
</evidence>
<evidence type="ECO:0000259" key="2">
    <source>
        <dbReference type="Pfam" id="PF12697"/>
    </source>
</evidence>
<gene>
    <name evidence="3" type="ORF">B0T10DRAFT_601142</name>
</gene>
<dbReference type="GO" id="GO:0016787">
    <property type="term" value="F:hydrolase activity"/>
    <property type="evidence" value="ECO:0007669"/>
    <property type="project" value="UniProtKB-KW"/>
</dbReference>
<name>A0A9P8WIS9_9HYPO</name>
<evidence type="ECO:0000256" key="1">
    <source>
        <dbReference type="SAM" id="SignalP"/>
    </source>
</evidence>
<proteinExistence type="predicted"/>
<feature type="signal peptide" evidence="1">
    <location>
        <begin position="1"/>
        <end position="17"/>
    </location>
</feature>
<organism evidence="3 4">
    <name type="scientific">Thelonectria olida</name>
    <dbReference type="NCBI Taxonomy" id="1576542"/>
    <lineage>
        <taxon>Eukaryota</taxon>
        <taxon>Fungi</taxon>
        <taxon>Dikarya</taxon>
        <taxon>Ascomycota</taxon>
        <taxon>Pezizomycotina</taxon>
        <taxon>Sordariomycetes</taxon>
        <taxon>Hypocreomycetidae</taxon>
        <taxon>Hypocreales</taxon>
        <taxon>Nectriaceae</taxon>
        <taxon>Thelonectria</taxon>
    </lineage>
</organism>
<reference evidence="3 4" key="1">
    <citation type="journal article" date="2021" name="Nat. Commun.">
        <title>Genetic determinants of endophytism in the Arabidopsis root mycobiome.</title>
        <authorList>
            <person name="Mesny F."/>
            <person name="Miyauchi S."/>
            <person name="Thiergart T."/>
            <person name="Pickel B."/>
            <person name="Atanasova L."/>
            <person name="Karlsson M."/>
            <person name="Huettel B."/>
            <person name="Barry K.W."/>
            <person name="Haridas S."/>
            <person name="Chen C."/>
            <person name="Bauer D."/>
            <person name="Andreopoulos W."/>
            <person name="Pangilinan J."/>
            <person name="LaButti K."/>
            <person name="Riley R."/>
            <person name="Lipzen A."/>
            <person name="Clum A."/>
            <person name="Drula E."/>
            <person name="Henrissat B."/>
            <person name="Kohler A."/>
            <person name="Grigoriev I.V."/>
            <person name="Martin F.M."/>
            <person name="Hacquard S."/>
        </authorList>
    </citation>
    <scope>NUCLEOTIDE SEQUENCE [LARGE SCALE GENOMIC DNA]</scope>
    <source>
        <strain evidence="3 4">MPI-CAGE-CH-0241</strain>
    </source>
</reference>
<feature type="chain" id="PRO_5040218076" evidence="1">
    <location>
        <begin position="18"/>
        <end position="376"/>
    </location>
</feature>
<dbReference type="PANTHER" id="PTHR42886:SF87">
    <property type="entry name" value="AB HYDROLASE-1 DOMAIN-CONTAINING PROTEIN"/>
    <property type="match status" value="1"/>
</dbReference>
<dbReference type="OrthoDB" id="190201at2759"/>
<keyword evidence="3" id="KW-0378">Hydrolase</keyword>
<feature type="domain" description="AB hydrolase-1" evidence="2">
    <location>
        <begin position="96"/>
        <end position="357"/>
    </location>
</feature>
<dbReference type="InterPro" id="IPR000073">
    <property type="entry name" value="AB_hydrolase_1"/>
</dbReference>
<comment type="caution">
    <text evidence="3">The sequence shown here is derived from an EMBL/GenBank/DDBJ whole genome shotgun (WGS) entry which is preliminary data.</text>
</comment>
<dbReference type="Pfam" id="PF12697">
    <property type="entry name" value="Abhydrolase_6"/>
    <property type="match status" value="1"/>
</dbReference>
<keyword evidence="1" id="KW-0732">Signal</keyword>
<dbReference type="SUPFAM" id="SSF53474">
    <property type="entry name" value="alpha/beta-Hydrolases"/>
    <property type="match status" value="1"/>
</dbReference>
<dbReference type="Gene3D" id="3.40.50.1820">
    <property type="entry name" value="alpha/beta hydrolase"/>
    <property type="match status" value="1"/>
</dbReference>
<dbReference type="AlphaFoldDB" id="A0A9P8WIS9"/>
<accession>A0A9P8WIS9</accession>
<dbReference type="PANTHER" id="PTHR42886">
    <property type="entry name" value="RE40534P-RELATED"/>
    <property type="match status" value="1"/>
</dbReference>
<sequence length="376" mass="41487">MLFKSSILFGLLAVVAARRCKDITVPVSLTAENVVFTIDPLTTEIEVTDFFLKLSQQGRNYASEISNGTKEISGDYKLAATYCEPEYGPGKELQIMTHGVGFDRKYWDHFYNNYNYSYVARAVDEHGYSTLTWDRLGIGASSKGHPIEEIQVFLEIAALRELTTKAKAGKLPHVDAKFDKVVHLGHSFGSVMTYALSSMYPDLSDAIVLTGFSHIFNFIAGFMLGNNFRPVKKSPTLAPMYPEGYVAAASERSMHIDFFSEGDFDPGMLKMSYLLGQPAAPAELLTVGMPAMKRSEFEGPVLIITGERDLPFCGSDCYATKNVGEGLESILGASKEYFPKASSFNTTVVPGAGHGLNYGYSHTFTYENILDFLSER</sequence>